<dbReference type="AlphaFoldDB" id="A0A140LCC6"/>
<dbReference type="Pfam" id="PF02583">
    <property type="entry name" value="Trns_repr_metal"/>
    <property type="match status" value="1"/>
</dbReference>
<name>A0A140LCC6_9FIRM</name>
<dbReference type="PANTHER" id="PTHR33677">
    <property type="entry name" value="TRANSCRIPTIONAL REPRESSOR FRMR-RELATED"/>
    <property type="match status" value="1"/>
</dbReference>
<dbReference type="Gene3D" id="1.20.58.1000">
    <property type="entry name" value="Metal-sensitive repressor, helix protomer"/>
    <property type="match status" value="1"/>
</dbReference>
<dbReference type="InterPro" id="IPR038390">
    <property type="entry name" value="Metal_Tscrpt_repr_sf"/>
</dbReference>
<dbReference type="RefSeq" id="WP_066351870.1">
    <property type="nucleotide sequence ID" value="NZ_LOED01000004.1"/>
</dbReference>
<dbReference type="InterPro" id="IPR003735">
    <property type="entry name" value="Metal_Tscrpt_repr"/>
</dbReference>
<dbReference type="InParanoid" id="A0A140LCC6"/>
<keyword evidence="2" id="KW-1185">Reference proteome</keyword>
<protein>
    <submittedName>
        <fullName evidence="1">Copper-sensing transcriptional repressor CsoR</fullName>
    </submittedName>
</protein>
<dbReference type="OrthoDB" id="9811244at2"/>
<dbReference type="PANTHER" id="PTHR33677:SF3">
    <property type="entry name" value="COPPER-SENSING TRANSCRIPTIONAL REPRESSOR RICR"/>
    <property type="match status" value="1"/>
</dbReference>
<accession>A0A140LCC6</accession>
<dbReference type="STRING" id="520764.AN618_05930"/>
<dbReference type="CDD" id="cd10148">
    <property type="entry name" value="CsoR-like_DUF156"/>
    <property type="match status" value="1"/>
</dbReference>
<sequence length="95" mass="10914">MKSEVSCSYCESKEDLKKRLKKIEGQIKGIQKMVENEKYCVDILIQIAAVRAALDRVGLILLKDHTKGCVVRAINTERQEEVIEELIRVISHFIK</sequence>
<gene>
    <name evidence="1" type="primary">csoR</name>
    <name evidence="1" type="ORF">AN618_05930</name>
</gene>
<dbReference type="GO" id="GO:0003677">
    <property type="term" value="F:DNA binding"/>
    <property type="evidence" value="ECO:0007669"/>
    <property type="project" value="InterPro"/>
</dbReference>
<dbReference type="Proteomes" id="UP000070427">
    <property type="component" value="Unassembled WGS sequence"/>
</dbReference>
<dbReference type="EMBL" id="LOED01000004">
    <property type="protein sequence ID" value="KXG78201.1"/>
    <property type="molecule type" value="Genomic_DNA"/>
</dbReference>
<dbReference type="FunCoup" id="A0A140LCC6">
    <property type="interactions" value="159"/>
</dbReference>
<reference evidence="1 2" key="1">
    <citation type="submission" date="2015-12" db="EMBL/GenBank/DDBJ databases">
        <title>Draft genome sequnece of Fervidicola ferrireducens strain Y170.</title>
        <authorList>
            <person name="Patel B.K."/>
        </authorList>
    </citation>
    <scope>NUCLEOTIDE SEQUENCE [LARGE SCALE GENOMIC DNA]</scope>
    <source>
        <strain evidence="1 2">Y170</strain>
    </source>
</reference>
<evidence type="ECO:0000313" key="2">
    <source>
        <dbReference type="Proteomes" id="UP000070427"/>
    </source>
</evidence>
<dbReference type="GO" id="GO:0045892">
    <property type="term" value="P:negative regulation of DNA-templated transcription"/>
    <property type="evidence" value="ECO:0007669"/>
    <property type="project" value="UniProtKB-ARBA"/>
</dbReference>
<dbReference type="GO" id="GO:0046872">
    <property type="term" value="F:metal ion binding"/>
    <property type="evidence" value="ECO:0007669"/>
    <property type="project" value="InterPro"/>
</dbReference>
<comment type="caution">
    <text evidence="1">The sequence shown here is derived from an EMBL/GenBank/DDBJ whole genome shotgun (WGS) entry which is preliminary data.</text>
</comment>
<proteinExistence type="predicted"/>
<evidence type="ECO:0000313" key="1">
    <source>
        <dbReference type="EMBL" id="KXG78201.1"/>
    </source>
</evidence>
<organism evidence="1 2">
    <name type="scientific">Fervidicola ferrireducens</name>
    <dbReference type="NCBI Taxonomy" id="520764"/>
    <lineage>
        <taxon>Bacteria</taxon>
        <taxon>Bacillati</taxon>
        <taxon>Bacillota</taxon>
        <taxon>Clostridia</taxon>
        <taxon>Thermosediminibacterales</taxon>
        <taxon>Thermosediminibacteraceae</taxon>
        <taxon>Fervidicola</taxon>
    </lineage>
</organism>
<dbReference type="PATRIC" id="fig|520764.3.peg.627"/>